<evidence type="ECO:0000256" key="6">
    <source>
        <dbReference type="RuleBase" id="RU362042"/>
    </source>
</evidence>
<organism evidence="8 9">
    <name type="scientific">Streptococcus henryi</name>
    <dbReference type="NCBI Taxonomy" id="439219"/>
    <lineage>
        <taxon>Bacteria</taxon>
        <taxon>Bacillati</taxon>
        <taxon>Bacillota</taxon>
        <taxon>Bacilli</taxon>
        <taxon>Lactobacillales</taxon>
        <taxon>Streptococcaceae</taxon>
        <taxon>Streptococcus</taxon>
    </lineage>
</organism>
<dbReference type="PRINTS" id="PR00727">
    <property type="entry name" value="LEADERPTASE"/>
</dbReference>
<proteinExistence type="inferred from homology"/>
<evidence type="ECO:0000256" key="5">
    <source>
        <dbReference type="PIRSR" id="PIRSR600223-1"/>
    </source>
</evidence>
<dbReference type="Pfam" id="PF10502">
    <property type="entry name" value="Peptidase_S26"/>
    <property type="match status" value="1"/>
</dbReference>
<dbReference type="GO" id="GO:0006465">
    <property type="term" value="P:signal peptide processing"/>
    <property type="evidence" value="ECO:0007669"/>
    <property type="project" value="InterPro"/>
</dbReference>
<dbReference type="EC" id="3.4.21.89" evidence="6"/>
<evidence type="ECO:0000256" key="2">
    <source>
        <dbReference type="ARBA" id="ARBA00009370"/>
    </source>
</evidence>
<feature type="active site" evidence="5">
    <location>
        <position position="70"/>
    </location>
</feature>
<evidence type="ECO:0000256" key="1">
    <source>
        <dbReference type="ARBA" id="ARBA00004401"/>
    </source>
</evidence>
<keyword evidence="6" id="KW-0812">Transmembrane</keyword>
<evidence type="ECO:0000259" key="7">
    <source>
        <dbReference type="Pfam" id="PF10502"/>
    </source>
</evidence>
<evidence type="ECO:0000313" key="9">
    <source>
        <dbReference type="Proteomes" id="UP000182508"/>
    </source>
</evidence>
<gene>
    <name evidence="8" type="ORF">SAMN02910293_00151</name>
</gene>
<reference evidence="8 9" key="1">
    <citation type="submission" date="2016-10" db="EMBL/GenBank/DDBJ databases">
        <authorList>
            <person name="de Groot N.N."/>
        </authorList>
    </citation>
    <scope>NUCLEOTIDE SEQUENCE [LARGE SCALE GENOMIC DNA]</scope>
    <source>
        <strain evidence="8 9">A-4</strain>
    </source>
</reference>
<dbReference type="eggNOG" id="COG0681">
    <property type="taxonomic scope" value="Bacteria"/>
</dbReference>
<evidence type="ECO:0000256" key="4">
    <source>
        <dbReference type="ARBA" id="ARBA00022801"/>
    </source>
</evidence>
<dbReference type="STRING" id="439219.SAMN02910293_00151"/>
<comment type="subcellular location">
    <subcellularLocation>
        <location evidence="1">Cell membrane</location>
        <topology evidence="1">Single-pass type II membrane protein</topology>
    </subcellularLocation>
    <subcellularLocation>
        <location evidence="6">Membrane</location>
        <topology evidence="6">Single-pass type II membrane protein</topology>
    </subcellularLocation>
</comment>
<dbReference type="CDD" id="cd06530">
    <property type="entry name" value="S26_SPase_I"/>
    <property type="match status" value="1"/>
</dbReference>
<feature type="transmembrane region" description="Helical" evidence="6">
    <location>
        <begin position="42"/>
        <end position="63"/>
    </location>
</feature>
<keyword evidence="4 6" id="KW-0378">Hydrolase</keyword>
<dbReference type="PANTHER" id="PTHR43390:SF1">
    <property type="entry name" value="CHLOROPLAST PROCESSING PEPTIDASE"/>
    <property type="match status" value="1"/>
</dbReference>
<dbReference type="AlphaFoldDB" id="A0A1G6A2C0"/>
<evidence type="ECO:0000313" key="8">
    <source>
        <dbReference type="EMBL" id="SDB02579.1"/>
    </source>
</evidence>
<keyword evidence="6" id="KW-1133">Transmembrane helix</keyword>
<dbReference type="GO" id="GO:0009003">
    <property type="term" value="F:signal peptidase activity"/>
    <property type="evidence" value="ECO:0007669"/>
    <property type="project" value="UniProtKB-EC"/>
</dbReference>
<dbReference type="PANTHER" id="PTHR43390">
    <property type="entry name" value="SIGNAL PEPTIDASE I"/>
    <property type="match status" value="1"/>
</dbReference>
<dbReference type="RefSeq" id="WP_074484942.1">
    <property type="nucleotide sequence ID" value="NZ_FMXP01000002.1"/>
</dbReference>
<feature type="domain" description="Peptidase S26" evidence="7">
    <location>
        <begin position="41"/>
        <end position="194"/>
    </location>
</feature>
<evidence type="ECO:0000256" key="3">
    <source>
        <dbReference type="ARBA" id="ARBA00022670"/>
    </source>
</evidence>
<dbReference type="SUPFAM" id="SSF51306">
    <property type="entry name" value="LexA/Signal peptidase"/>
    <property type="match status" value="1"/>
</dbReference>
<dbReference type="InterPro" id="IPR019533">
    <property type="entry name" value="Peptidase_S26"/>
</dbReference>
<protein>
    <recommendedName>
        <fullName evidence="6">Signal peptidase I</fullName>
        <ecNumber evidence="6">3.4.21.89</ecNumber>
    </recommendedName>
</protein>
<keyword evidence="3 6" id="KW-0645">Protease</keyword>
<dbReference type="PROSITE" id="PS00501">
    <property type="entry name" value="SPASE_I_1"/>
    <property type="match status" value="1"/>
</dbReference>
<keyword evidence="6" id="KW-0472">Membrane</keyword>
<accession>A0A1G6A2C0</accession>
<dbReference type="GO" id="GO:0004252">
    <property type="term" value="F:serine-type endopeptidase activity"/>
    <property type="evidence" value="ECO:0007669"/>
    <property type="project" value="InterPro"/>
</dbReference>
<comment type="similarity">
    <text evidence="2 6">Belongs to the peptidase S26 family.</text>
</comment>
<dbReference type="InterPro" id="IPR019756">
    <property type="entry name" value="Pept_S26A_signal_pept_1_Ser-AS"/>
</dbReference>
<dbReference type="Proteomes" id="UP000182508">
    <property type="component" value="Unassembled WGS sequence"/>
</dbReference>
<dbReference type="InterPro" id="IPR000223">
    <property type="entry name" value="Pept_S26A_signal_pept_1"/>
</dbReference>
<sequence length="203" mass="22792">MKLAQEKKSKVSLEELPKSEVLAKELKKVKYREQYLKTLKSTVFTLLSVAAVAVLIATIWLPVLQIYGKSMTPTLKSGDLVVSVNDKAFKQGDVIAFYYNNKVLVKRVIATSGQWVDIDDKGNVSVDGDLIDEPYLKEEDKAYGETNIELPYQVPDGKIFVMGDQRSVSIDSRNTAVGTVGDEQIVGRLTLRIWPLNRINWIK</sequence>
<name>A0A1G6A2C0_9STRE</name>
<dbReference type="InterPro" id="IPR036286">
    <property type="entry name" value="LexA/Signal_pep-like_sf"/>
</dbReference>
<dbReference type="GO" id="GO:0005886">
    <property type="term" value="C:plasma membrane"/>
    <property type="evidence" value="ECO:0007669"/>
    <property type="project" value="UniProtKB-SubCell"/>
</dbReference>
<dbReference type="Gene3D" id="2.10.109.10">
    <property type="entry name" value="Umud Fragment, subunit A"/>
    <property type="match status" value="1"/>
</dbReference>
<keyword evidence="9" id="KW-1185">Reference proteome</keyword>
<comment type="catalytic activity">
    <reaction evidence="6">
        <text>Cleavage of hydrophobic, N-terminal signal or leader sequences from secreted and periplasmic proteins.</text>
        <dbReference type="EC" id="3.4.21.89"/>
    </reaction>
</comment>
<dbReference type="EMBL" id="FMXP01000002">
    <property type="protein sequence ID" value="SDB02579.1"/>
    <property type="molecule type" value="Genomic_DNA"/>
</dbReference>
<dbReference type="NCBIfam" id="TIGR02227">
    <property type="entry name" value="sigpep_I_bact"/>
    <property type="match status" value="1"/>
</dbReference>
<feature type="active site" evidence="5">
    <location>
        <position position="106"/>
    </location>
</feature>